<dbReference type="Pfam" id="PF05231">
    <property type="entry name" value="MASE1"/>
    <property type="match status" value="1"/>
</dbReference>
<dbReference type="InterPro" id="IPR006189">
    <property type="entry name" value="CHASE_dom"/>
</dbReference>
<comment type="caution">
    <text evidence="9">The sequence shown here is derived from an EMBL/GenBank/DDBJ whole genome shotgun (WGS) entry which is preliminary data.</text>
</comment>
<accession>A0A4Y9SMJ1</accession>
<evidence type="ECO:0000256" key="3">
    <source>
        <dbReference type="ARBA" id="ARBA00022692"/>
    </source>
</evidence>
<comment type="subcellular location">
    <subcellularLocation>
        <location evidence="1">Cell membrane</location>
        <topology evidence="1">Multi-pass membrane protein</topology>
    </subcellularLocation>
</comment>
<feature type="domain" description="MASE1" evidence="8">
    <location>
        <begin position="17"/>
        <end position="202"/>
    </location>
</feature>
<dbReference type="Gene3D" id="3.30.450.350">
    <property type="entry name" value="CHASE domain"/>
    <property type="match status" value="1"/>
</dbReference>
<keyword evidence="4 6" id="KW-1133">Transmembrane helix</keyword>
<sequence>MGSRSGWRGALAANGCLLVLYLLTGIGGLQLALSAGYASPFFPAAGVLFAFFLSYGRRVIPAMLVGSFLLDAWIHWSHQIPFTPAGTAQAGVTALADLLQVSVGAALFRRYLDPGLATGRSVLGFLLLAPTVSVISAATALGARWALGLNGGGNFGQILASWWIGDTIGVLLAAPLCWVAIGQPRALWWRRRWILGVPLLLSSAAFIAIYHEAQEWERAQHMQSFQLKAQRAGDLMQAEFSEHERFLYAMARALDDDAAAGPTHDEFTRVARSYLERRPGILGISWCQRVPDVARAAFEARMSELFARPFRIT</sequence>
<keyword evidence="10" id="KW-1185">Reference proteome</keyword>
<dbReference type="GO" id="GO:0005886">
    <property type="term" value="C:plasma membrane"/>
    <property type="evidence" value="ECO:0007669"/>
    <property type="project" value="UniProtKB-SubCell"/>
</dbReference>
<evidence type="ECO:0000256" key="2">
    <source>
        <dbReference type="ARBA" id="ARBA00022475"/>
    </source>
</evidence>
<protein>
    <submittedName>
        <fullName evidence="9">Diguanylate cyclase</fullName>
    </submittedName>
</protein>
<evidence type="ECO:0000256" key="4">
    <source>
        <dbReference type="ARBA" id="ARBA00022989"/>
    </source>
</evidence>
<feature type="transmembrane region" description="Helical" evidence="6">
    <location>
        <begin position="193"/>
        <end position="211"/>
    </location>
</feature>
<evidence type="ECO:0000259" key="8">
    <source>
        <dbReference type="Pfam" id="PF05231"/>
    </source>
</evidence>
<proteinExistence type="predicted"/>
<evidence type="ECO:0000313" key="10">
    <source>
        <dbReference type="Proteomes" id="UP000298438"/>
    </source>
</evidence>
<feature type="transmembrane region" description="Helical" evidence="6">
    <location>
        <begin position="35"/>
        <end position="52"/>
    </location>
</feature>
<feature type="transmembrane region" description="Helical" evidence="6">
    <location>
        <begin position="88"/>
        <end position="109"/>
    </location>
</feature>
<dbReference type="GO" id="GO:0007165">
    <property type="term" value="P:signal transduction"/>
    <property type="evidence" value="ECO:0007669"/>
    <property type="project" value="UniProtKB-ARBA"/>
</dbReference>
<evidence type="ECO:0000256" key="1">
    <source>
        <dbReference type="ARBA" id="ARBA00004651"/>
    </source>
</evidence>
<gene>
    <name evidence="9" type="ORF">E4L96_05005</name>
</gene>
<dbReference type="RefSeq" id="WP_181017585.1">
    <property type="nucleotide sequence ID" value="NZ_SPVF01000072.1"/>
</dbReference>
<dbReference type="EMBL" id="SPVF01000072">
    <property type="protein sequence ID" value="TFW25806.1"/>
    <property type="molecule type" value="Genomic_DNA"/>
</dbReference>
<feature type="domain" description="CHASE" evidence="7">
    <location>
        <begin position="263"/>
        <end position="312"/>
    </location>
</feature>
<evidence type="ECO:0000259" key="7">
    <source>
        <dbReference type="Pfam" id="PF03924"/>
    </source>
</evidence>
<keyword evidence="5 6" id="KW-0472">Membrane</keyword>
<feature type="transmembrane region" description="Helical" evidence="6">
    <location>
        <begin position="159"/>
        <end position="181"/>
    </location>
</feature>
<evidence type="ECO:0000313" key="9">
    <source>
        <dbReference type="EMBL" id="TFW25806.1"/>
    </source>
</evidence>
<feature type="non-terminal residue" evidence="9">
    <location>
        <position position="313"/>
    </location>
</feature>
<feature type="transmembrane region" description="Helical" evidence="6">
    <location>
        <begin position="121"/>
        <end position="147"/>
    </location>
</feature>
<keyword evidence="2" id="KW-1003">Cell membrane</keyword>
<name>A0A4Y9SMJ1_9BURK</name>
<evidence type="ECO:0000256" key="5">
    <source>
        <dbReference type="ARBA" id="ARBA00023136"/>
    </source>
</evidence>
<organism evidence="9 10">
    <name type="scientific">Zemynaea arenosa</name>
    <dbReference type="NCBI Taxonomy" id="2561931"/>
    <lineage>
        <taxon>Bacteria</taxon>
        <taxon>Pseudomonadati</taxon>
        <taxon>Pseudomonadota</taxon>
        <taxon>Betaproteobacteria</taxon>
        <taxon>Burkholderiales</taxon>
        <taxon>Oxalobacteraceae</taxon>
        <taxon>Telluria group</taxon>
        <taxon>Zemynaea</taxon>
    </lineage>
</organism>
<dbReference type="GO" id="GO:0003824">
    <property type="term" value="F:catalytic activity"/>
    <property type="evidence" value="ECO:0007669"/>
    <property type="project" value="UniProtKB-ARBA"/>
</dbReference>
<dbReference type="Proteomes" id="UP000298438">
    <property type="component" value="Unassembled WGS sequence"/>
</dbReference>
<keyword evidence="3 6" id="KW-0812">Transmembrane</keyword>
<dbReference type="InterPro" id="IPR007895">
    <property type="entry name" value="MASE1"/>
</dbReference>
<dbReference type="Pfam" id="PF03924">
    <property type="entry name" value="CHASE"/>
    <property type="match status" value="1"/>
</dbReference>
<feature type="transmembrane region" description="Helical" evidence="6">
    <location>
        <begin position="59"/>
        <end position="76"/>
    </location>
</feature>
<evidence type="ECO:0000256" key="6">
    <source>
        <dbReference type="SAM" id="Phobius"/>
    </source>
</evidence>
<dbReference type="AlphaFoldDB" id="A0A4Y9SMJ1"/>
<feature type="transmembrane region" description="Helical" evidence="6">
    <location>
        <begin position="12"/>
        <end position="29"/>
    </location>
</feature>
<dbReference type="InterPro" id="IPR042240">
    <property type="entry name" value="CHASE_sf"/>
</dbReference>
<reference evidence="9 10" key="1">
    <citation type="submission" date="2019-03" db="EMBL/GenBank/DDBJ databases">
        <title>Draft Genome Sequence of Massilia arenosa sp. nov., a Novel Massilia Species Isolated from a Sandy-loam Maize Soil.</title>
        <authorList>
            <person name="Raths R."/>
            <person name="Peta V."/>
            <person name="Bucking H."/>
        </authorList>
    </citation>
    <scope>NUCLEOTIDE SEQUENCE [LARGE SCALE GENOMIC DNA]</scope>
    <source>
        <strain evidence="9 10">MC02</strain>
    </source>
</reference>